<keyword evidence="1" id="KW-0472">Membrane</keyword>
<evidence type="ECO:0000313" key="3">
    <source>
        <dbReference type="Proteomes" id="UP000652755"/>
    </source>
</evidence>
<evidence type="ECO:0008006" key="4">
    <source>
        <dbReference type="Google" id="ProtNLM"/>
    </source>
</evidence>
<accession>A0ABR7KUR4</accession>
<evidence type="ECO:0000313" key="2">
    <source>
        <dbReference type="EMBL" id="MBC6111775.1"/>
    </source>
</evidence>
<reference evidence="2 3" key="1">
    <citation type="submission" date="2020-08" db="EMBL/GenBank/DDBJ databases">
        <authorList>
            <person name="Sun Q."/>
            <person name="Inoue M."/>
        </authorList>
    </citation>
    <scope>NUCLEOTIDE SEQUENCE [LARGE SCALE GENOMIC DNA]</scope>
    <source>
        <strain evidence="2 3">CCM 8938</strain>
    </source>
</reference>
<organism evidence="2 3">
    <name type="scientific">Pedobacter fastidiosus</name>
    <dbReference type="NCBI Taxonomy" id="2765361"/>
    <lineage>
        <taxon>Bacteria</taxon>
        <taxon>Pseudomonadati</taxon>
        <taxon>Bacteroidota</taxon>
        <taxon>Sphingobacteriia</taxon>
        <taxon>Sphingobacteriales</taxon>
        <taxon>Sphingobacteriaceae</taxon>
        <taxon>Pedobacter</taxon>
    </lineage>
</organism>
<dbReference type="RefSeq" id="WP_187072207.1">
    <property type="nucleotide sequence ID" value="NZ_JACRYL010000013.1"/>
</dbReference>
<sequence length="230" mass="27681">MIQYNFIENTTDFVERDLSFKKLIRKHYSTLGNLRYFGGIGLIILFLVGIMPWFIFHFHASFLLLLLPIIPIIYLLTKKNWKENYMILEKQGRRLGFSLHSSSFDKKDFWELKYRLLASYFDRHNGNIEYFELFYEDFIANYPIKKYKWYSLKPVSWLLALVITTLIGHFSKDQLINKDISLAIEICLRVIILIPFIEFNLFKLPSDIRNSKNLDSKRFLQEFKVRYFIV</sequence>
<keyword evidence="3" id="KW-1185">Reference proteome</keyword>
<keyword evidence="1" id="KW-0812">Transmembrane</keyword>
<proteinExistence type="predicted"/>
<name>A0ABR7KUR4_9SPHI</name>
<protein>
    <recommendedName>
        <fullName evidence="4">YcxB-like protein</fullName>
    </recommendedName>
</protein>
<feature type="transmembrane region" description="Helical" evidence="1">
    <location>
        <begin position="154"/>
        <end position="170"/>
    </location>
</feature>
<feature type="transmembrane region" description="Helical" evidence="1">
    <location>
        <begin position="60"/>
        <end position="77"/>
    </location>
</feature>
<dbReference type="Proteomes" id="UP000652755">
    <property type="component" value="Unassembled WGS sequence"/>
</dbReference>
<keyword evidence="1" id="KW-1133">Transmembrane helix</keyword>
<dbReference type="EMBL" id="JACRYL010000013">
    <property type="protein sequence ID" value="MBC6111775.1"/>
    <property type="molecule type" value="Genomic_DNA"/>
</dbReference>
<comment type="caution">
    <text evidence="2">The sequence shown here is derived from an EMBL/GenBank/DDBJ whole genome shotgun (WGS) entry which is preliminary data.</text>
</comment>
<feature type="transmembrane region" description="Helical" evidence="1">
    <location>
        <begin position="34"/>
        <end position="54"/>
    </location>
</feature>
<gene>
    <name evidence="2" type="ORF">H7U22_15230</name>
</gene>
<feature type="transmembrane region" description="Helical" evidence="1">
    <location>
        <begin position="182"/>
        <end position="202"/>
    </location>
</feature>
<evidence type="ECO:0000256" key="1">
    <source>
        <dbReference type="SAM" id="Phobius"/>
    </source>
</evidence>